<reference evidence="1 2" key="1">
    <citation type="submission" date="2024-02" db="EMBL/GenBank/DDBJ databases">
        <authorList>
            <person name="Chen Y."/>
            <person name="Shah S."/>
            <person name="Dougan E. K."/>
            <person name="Thang M."/>
            <person name="Chan C."/>
        </authorList>
    </citation>
    <scope>NUCLEOTIDE SEQUENCE [LARGE SCALE GENOMIC DNA]</scope>
</reference>
<dbReference type="Proteomes" id="UP001642484">
    <property type="component" value="Unassembled WGS sequence"/>
</dbReference>
<accession>A0ABP0QSF0</accession>
<sequence length="487" mass="53930">MAALRFAAQCFTADSPHRPSGIIIKKTASDVAAAHGHKELAEELKPKVLETRGGTGAAFAKAWDCKDMVTEVSWWMLPLPGVVGSCFGTVHSMLKIRAGEKSFLIEGAFPERVKRYGETTEEIKQAAKNGLFVSEWSDVENADNLRDLHGKQLWGDHLGNAITTRDLIRHLLRKGLYNTGRNNCHHTAFHGYNFCAATKEQLRSLPVNYAQTKLAWGLSLVGIDLAGSRSCGQAIPLASPLYTGISRDKNFTGDVPPTWIGETHDGFVDVARHSDEWLGIETSLRENGGAEIPDFHIERIQRNQNLEMLKDFRTEFRKVHGQRQLQLLHAPGAAHDLVAERGFAKAYANMNFNAYGAGFYFAQDLRLPDFFATGRENHPGPSEARLVLLCCVAAGKSAIKQRIFPFVPGDPKSGRPVGEWQAELAKPENRKAPDGCQSCISDTNDELIVYEANQIYVEYSIRYTSSAFAGNPYDNLRGSLKEIPQET</sequence>
<evidence type="ECO:0000313" key="2">
    <source>
        <dbReference type="Proteomes" id="UP001642484"/>
    </source>
</evidence>
<dbReference type="Gene3D" id="3.90.228.10">
    <property type="match status" value="1"/>
</dbReference>
<dbReference type="EMBL" id="CAXAMN010024862">
    <property type="protein sequence ID" value="CAK9090503.1"/>
    <property type="molecule type" value="Genomic_DNA"/>
</dbReference>
<protein>
    <recommendedName>
        <fullName evidence="3">Poly [ADP-ribose] polymerase</fullName>
    </recommendedName>
</protein>
<dbReference type="InterPro" id="IPR051712">
    <property type="entry name" value="ARTD-AVP"/>
</dbReference>
<dbReference type="PANTHER" id="PTHR45740:SF2">
    <property type="entry name" value="POLY [ADP-RIBOSE] POLYMERASE"/>
    <property type="match status" value="1"/>
</dbReference>
<proteinExistence type="predicted"/>
<dbReference type="SUPFAM" id="SSF56399">
    <property type="entry name" value="ADP-ribosylation"/>
    <property type="match status" value="1"/>
</dbReference>
<evidence type="ECO:0008006" key="3">
    <source>
        <dbReference type="Google" id="ProtNLM"/>
    </source>
</evidence>
<comment type="caution">
    <text evidence="1">The sequence shown here is derived from an EMBL/GenBank/DDBJ whole genome shotgun (WGS) entry which is preliminary data.</text>
</comment>
<gene>
    <name evidence="1" type="ORF">CCMP2556_LOCUS43490</name>
</gene>
<keyword evidence="2" id="KW-1185">Reference proteome</keyword>
<evidence type="ECO:0000313" key="1">
    <source>
        <dbReference type="EMBL" id="CAK9090503.1"/>
    </source>
</evidence>
<organism evidence="1 2">
    <name type="scientific">Durusdinium trenchii</name>
    <dbReference type="NCBI Taxonomy" id="1381693"/>
    <lineage>
        <taxon>Eukaryota</taxon>
        <taxon>Sar</taxon>
        <taxon>Alveolata</taxon>
        <taxon>Dinophyceae</taxon>
        <taxon>Suessiales</taxon>
        <taxon>Symbiodiniaceae</taxon>
        <taxon>Durusdinium</taxon>
    </lineage>
</organism>
<dbReference type="PANTHER" id="PTHR45740">
    <property type="entry name" value="POLY [ADP-RIBOSE] POLYMERASE"/>
    <property type="match status" value="1"/>
</dbReference>
<name>A0ABP0QSF0_9DINO</name>